<evidence type="ECO:0000313" key="2">
    <source>
        <dbReference type="Proteomes" id="UP000240010"/>
    </source>
</evidence>
<sequence length="134" mass="14852">MTYQYFNFGTRVIYFGSLKDELPINMSTPFSVLLPASNETECLEAGKFIPTLLEMGCMEFCCVGSESEFLHDEIDSIIEDRGAFEVVTTYDVDEVEGCEYFLFAAGGGANSLLALVSEHPNLLNGLQNAVRRIL</sequence>
<dbReference type="Proteomes" id="UP000240010">
    <property type="component" value="Unassembled WGS sequence"/>
</dbReference>
<proteinExistence type="predicted"/>
<reference evidence="1 2" key="1">
    <citation type="submission" date="2018-02" db="EMBL/GenBank/DDBJ databases">
        <title>Subsurface microbial communities from deep shales in Ohio and West Virginia, USA.</title>
        <authorList>
            <person name="Wrighton K."/>
        </authorList>
    </citation>
    <scope>NUCLEOTIDE SEQUENCE [LARGE SCALE GENOMIC DNA]</scope>
    <source>
        <strain evidence="1 2">OWC-DMM</strain>
    </source>
</reference>
<gene>
    <name evidence="1" type="ORF">B0F87_104148</name>
</gene>
<comment type="caution">
    <text evidence="1">The sequence shown here is derived from an EMBL/GenBank/DDBJ whole genome shotgun (WGS) entry which is preliminary data.</text>
</comment>
<accession>A0A2S6HF02</accession>
<dbReference type="RefSeq" id="WP_104428567.1">
    <property type="nucleotide sequence ID" value="NZ_PTIZ01000004.1"/>
</dbReference>
<protein>
    <submittedName>
        <fullName evidence="1">Uncharacterized protein</fullName>
    </submittedName>
</protein>
<name>A0A2S6HF02_9GAMM</name>
<organism evidence="1 2">
    <name type="scientific">Methylobacter tundripaludum</name>
    <dbReference type="NCBI Taxonomy" id="173365"/>
    <lineage>
        <taxon>Bacteria</taxon>
        <taxon>Pseudomonadati</taxon>
        <taxon>Pseudomonadota</taxon>
        <taxon>Gammaproteobacteria</taxon>
        <taxon>Methylococcales</taxon>
        <taxon>Methylococcaceae</taxon>
        <taxon>Methylobacter</taxon>
    </lineage>
</organism>
<evidence type="ECO:0000313" key="1">
    <source>
        <dbReference type="EMBL" id="PPK76058.1"/>
    </source>
</evidence>
<dbReference type="EMBL" id="PTIZ01000004">
    <property type="protein sequence ID" value="PPK76058.1"/>
    <property type="molecule type" value="Genomic_DNA"/>
</dbReference>
<dbReference type="AlphaFoldDB" id="A0A2S6HF02"/>